<evidence type="ECO:0000256" key="4">
    <source>
        <dbReference type="ARBA" id="ARBA00022533"/>
    </source>
</evidence>
<organism evidence="17 18">
    <name type="scientific">Suttonella indologenes</name>
    <dbReference type="NCBI Taxonomy" id="13276"/>
    <lineage>
        <taxon>Bacteria</taxon>
        <taxon>Pseudomonadati</taxon>
        <taxon>Pseudomonadota</taxon>
        <taxon>Gammaproteobacteria</taxon>
        <taxon>Cardiobacteriales</taxon>
        <taxon>Cardiobacteriaceae</taxon>
        <taxon>Suttonella</taxon>
    </lineage>
</organism>
<evidence type="ECO:0000256" key="15">
    <source>
        <dbReference type="HAMAP-Rule" id="MF_01218"/>
    </source>
</evidence>
<dbReference type="EMBL" id="UHIA01000004">
    <property type="protein sequence ID" value="SUO98270.1"/>
    <property type="molecule type" value="Genomic_DNA"/>
</dbReference>
<evidence type="ECO:0000256" key="9">
    <source>
        <dbReference type="ARBA" id="ARBA00023134"/>
    </source>
</evidence>
<evidence type="ECO:0000256" key="8">
    <source>
        <dbReference type="ARBA" id="ARBA00022842"/>
    </source>
</evidence>
<dbReference type="GO" id="GO:0005737">
    <property type="term" value="C:cytoplasm"/>
    <property type="evidence" value="ECO:0007669"/>
    <property type="project" value="UniProtKB-ARBA"/>
</dbReference>
<dbReference type="NCBIfam" id="TIGR01091">
    <property type="entry name" value="upp"/>
    <property type="match status" value="1"/>
</dbReference>
<keyword evidence="6 15" id="KW-0808">Transferase</keyword>
<evidence type="ECO:0000256" key="3">
    <source>
        <dbReference type="ARBA" id="ARBA00011894"/>
    </source>
</evidence>
<dbReference type="GO" id="GO:0000287">
    <property type="term" value="F:magnesium ion binding"/>
    <property type="evidence" value="ECO:0007669"/>
    <property type="project" value="UniProtKB-UniRule"/>
</dbReference>
<dbReference type="CDD" id="cd06223">
    <property type="entry name" value="PRTases_typeI"/>
    <property type="match status" value="1"/>
</dbReference>
<dbReference type="InterPro" id="IPR029057">
    <property type="entry name" value="PRTase-like"/>
</dbReference>
<feature type="binding site" evidence="15">
    <location>
        <begin position="206"/>
        <end position="208"/>
    </location>
    <ligand>
        <name>uracil</name>
        <dbReference type="ChEBI" id="CHEBI:17568"/>
    </ligand>
</feature>
<keyword evidence="18" id="KW-1185">Reference proteome</keyword>
<evidence type="ECO:0000256" key="7">
    <source>
        <dbReference type="ARBA" id="ARBA00022741"/>
    </source>
</evidence>
<dbReference type="Gene3D" id="3.40.50.2020">
    <property type="match status" value="1"/>
</dbReference>
<name>A0A380N0D6_9GAMM</name>
<dbReference type="GO" id="GO:0004845">
    <property type="term" value="F:uracil phosphoribosyltransferase activity"/>
    <property type="evidence" value="ECO:0007669"/>
    <property type="project" value="UniProtKB-UniRule"/>
</dbReference>
<comment type="catalytic activity">
    <reaction evidence="11 15">
        <text>UMP + diphosphate = 5-phospho-alpha-D-ribose 1-diphosphate + uracil</text>
        <dbReference type="Rhea" id="RHEA:13017"/>
        <dbReference type="ChEBI" id="CHEBI:17568"/>
        <dbReference type="ChEBI" id="CHEBI:33019"/>
        <dbReference type="ChEBI" id="CHEBI:57865"/>
        <dbReference type="ChEBI" id="CHEBI:58017"/>
        <dbReference type="EC" id="2.4.2.9"/>
    </reaction>
</comment>
<keyword evidence="7 15" id="KW-0547">Nucleotide-binding</keyword>
<comment type="function">
    <text evidence="12 15">Catalyzes the conversion of uracil and 5-phospho-alpha-D-ribose 1-diphosphate (PRPP) to UMP and diphosphate.</text>
</comment>
<evidence type="ECO:0000256" key="5">
    <source>
        <dbReference type="ARBA" id="ARBA00022676"/>
    </source>
</evidence>
<accession>A0A380N0D6</accession>
<keyword evidence="8 15" id="KW-0460">Magnesium</keyword>
<dbReference type="InterPro" id="IPR000836">
    <property type="entry name" value="PRTase_dom"/>
</dbReference>
<keyword evidence="4 15" id="KW-0021">Allosteric enzyme</keyword>
<dbReference type="GO" id="GO:0044206">
    <property type="term" value="P:UMP salvage"/>
    <property type="evidence" value="ECO:0007669"/>
    <property type="project" value="UniProtKB-UniRule"/>
</dbReference>
<evidence type="ECO:0000256" key="1">
    <source>
        <dbReference type="ARBA" id="ARBA00005180"/>
    </source>
</evidence>
<feature type="binding site" evidence="15">
    <location>
        <position position="86"/>
    </location>
    <ligand>
        <name>5-phospho-alpha-D-ribose 1-diphosphate</name>
        <dbReference type="ChEBI" id="CHEBI:58017"/>
    </ligand>
</feature>
<proteinExistence type="inferred from homology"/>
<dbReference type="PANTHER" id="PTHR32315">
    <property type="entry name" value="ADENINE PHOSPHORIBOSYLTRANSFERASE"/>
    <property type="match status" value="1"/>
</dbReference>
<dbReference type="InterPro" id="IPR034332">
    <property type="entry name" value="Upp_B"/>
</dbReference>
<evidence type="ECO:0000256" key="6">
    <source>
        <dbReference type="ARBA" id="ARBA00022679"/>
    </source>
</evidence>
<keyword evidence="5 15" id="KW-0328">Glycosyltransferase</keyword>
<dbReference type="AlphaFoldDB" id="A0A380N0D6"/>
<feature type="binding site" evidence="15">
    <location>
        <position position="207"/>
    </location>
    <ligand>
        <name>5-phospho-alpha-D-ribose 1-diphosphate</name>
        <dbReference type="ChEBI" id="CHEBI:58017"/>
    </ligand>
</feature>
<evidence type="ECO:0000313" key="17">
    <source>
        <dbReference type="EMBL" id="SUO98270.1"/>
    </source>
</evidence>
<dbReference type="NCBIfam" id="NF001097">
    <property type="entry name" value="PRK00129.1"/>
    <property type="match status" value="1"/>
</dbReference>
<comment type="activity regulation">
    <text evidence="15">Allosterically activated by GTP.</text>
</comment>
<dbReference type="EC" id="2.4.2.9" evidence="3 15"/>
<feature type="domain" description="Phosphoribosyltransferase" evidence="16">
    <location>
        <begin position="13"/>
        <end position="215"/>
    </location>
</feature>
<dbReference type="GO" id="GO:0006223">
    <property type="term" value="P:uracil salvage"/>
    <property type="evidence" value="ECO:0007669"/>
    <property type="project" value="InterPro"/>
</dbReference>
<dbReference type="Pfam" id="PF14681">
    <property type="entry name" value="UPRTase"/>
    <property type="match status" value="1"/>
</dbReference>
<evidence type="ECO:0000256" key="13">
    <source>
        <dbReference type="ARBA" id="ARBA00072146"/>
    </source>
</evidence>
<dbReference type="RefSeq" id="WP_115219117.1">
    <property type="nucleotide sequence ID" value="NZ_UHIA01000004.1"/>
</dbReference>
<evidence type="ECO:0000256" key="2">
    <source>
        <dbReference type="ARBA" id="ARBA00009516"/>
    </source>
</evidence>
<comment type="cofactor">
    <cofactor evidence="15">
        <name>Mg(2+)</name>
        <dbReference type="ChEBI" id="CHEBI:18420"/>
    </cofactor>
    <text evidence="15">Binds 1 Mg(2+) ion per subunit. The magnesium is bound as Mg-PRPP.</text>
</comment>
<comment type="pathway">
    <text evidence="1 15">Pyrimidine metabolism; UMP biosynthesis via salvage pathway; UMP from uracil: step 1/1.</text>
</comment>
<dbReference type="HAMAP" id="MF_01218_B">
    <property type="entry name" value="Upp_B"/>
    <property type="match status" value="1"/>
</dbReference>
<protein>
    <recommendedName>
        <fullName evidence="13 15">Uracil phosphoribosyltransferase</fullName>
        <ecNumber evidence="3 15">2.4.2.9</ecNumber>
    </recommendedName>
    <alternativeName>
        <fullName evidence="10 15">UMP pyrophosphorylase</fullName>
    </alternativeName>
    <alternativeName>
        <fullName evidence="14 15">UPRTase</fullName>
    </alternativeName>
</protein>
<feature type="binding site" evidence="15">
    <location>
        <begin position="138"/>
        <end position="146"/>
    </location>
    <ligand>
        <name>5-phospho-alpha-D-ribose 1-diphosphate</name>
        <dbReference type="ChEBI" id="CHEBI:58017"/>
    </ligand>
</feature>
<evidence type="ECO:0000259" key="16">
    <source>
        <dbReference type="Pfam" id="PF14681"/>
    </source>
</evidence>
<evidence type="ECO:0000256" key="11">
    <source>
        <dbReference type="ARBA" id="ARBA00052919"/>
    </source>
</evidence>
<dbReference type="SUPFAM" id="SSF53271">
    <property type="entry name" value="PRTase-like"/>
    <property type="match status" value="1"/>
</dbReference>
<feature type="binding site" evidence="15">
    <location>
        <position position="201"/>
    </location>
    <ligand>
        <name>uracil</name>
        <dbReference type="ChEBI" id="CHEBI:17568"/>
    </ligand>
</feature>
<evidence type="ECO:0000313" key="18">
    <source>
        <dbReference type="Proteomes" id="UP000254575"/>
    </source>
</evidence>
<gene>
    <name evidence="15 17" type="primary">upp</name>
    <name evidence="17" type="ORF">NCTC10717_02012</name>
</gene>
<dbReference type="UniPathway" id="UPA00574">
    <property type="reaction ID" value="UER00636"/>
</dbReference>
<feature type="binding site" evidence="15">
    <location>
        <position position="111"/>
    </location>
    <ligand>
        <name>5-phospho-alpha-D-ribose 1-diphosphate</name>
        <dbReference type="ChEBI" id="CHEBI:58017"/>
    </ligand>
</feature>
<dbReference type="FunFam" id="3.40.50.2020:FF:000003">
    <property type="entry name" value="Uracil phosphoribosyltransferase"/>
    <property type="match status" value="1"/>
</dbReference>
<sequence length="216" mass="23730">MRENKPFPENVHVINHPLVQHKLTTLRNKHTSTMEFRSIAAEIGLILAYEATRDLALQSVSIETPLELTEGQVLAGRKTCIISILRAGNGLLQGVLQLLPAAKVGYVGMERDEETHRPRAYYCKLPKAMQERTTLVVDPMLATGFSAIESIRQAKSLGAQDVRFLCLLATPEGIAAMHEALPEVPIYTAAIDRGLDENAYIRPGLGDAGDRLYGTL</sequence>
<dbReference type="InterPro" id="IPR005765">
    <property type="entry name" value="UPRT"/>
</dbReference>
<dbReference type="Proteomes" id="UP000254575">
    <property type="component" value="Unassembled WGS sequence"/>
</dbReference>
<evidence type="ECO:0000256" key="10">
    <source>
        <dbReference type="ARBA" id="ARBA00031082"/>
    </source>
</evidence>
<dbReference type="InterPro" id="IPR050054">
    <property type="entry name" value="UPRTase/APRTase"/>
</dbReference>
<dbReference type="GO" id="GO:0005525">
    <property type="term" value="F:GTP binding"/>
    <property type="evidence" value="ECO:0007669"/>
    <property type="project" value="UniProtKB-KW"/>
</dbReference>
<reference evidence="17 18" key="1">
    <citation type="submission" date="2018-06" db="EMBL/GenBank/DDBJ databases">
        <authorList>
            <consortium name="Pathogen Informatics"/>
            <person name="Doyle S."/>
        </authorList>
    </citation>
    <scope>NUCLEOTIDE SEQUENCE [LARGE SCALE GENOMIC DNA]</scope>
    <source>
        <strain evidence="17 18">NCTC10717</strain>
    </source>
</reference>
<comment type="similarity">
    <text evidence="2 15">Belongs to the UPRTase family.</text>
</comment>
<keyword evidence="9 15" id="KW-0342">GTP-binding</keyword>
<dbReference type="PANTHER" id="PTHR32315:SF4">
    <property type="entry name" value="URACIL PHOSPHORIBOSYLTRANSFERASE, CHLOROPLASTIC"/>
    <property type="match status" value="1"/>
</dbReference>
<dbReference type="OrthoDB" id="9781675at2"/>
<evidence type="ECO:0000256" key="12">
    <source>
        <dbReference type="ARBA" id="ARBA00056901"/>
    </source>
</evidence>
<evidence type="ECO:0000256" key="14">
    <source>
        <dbReference type="ARBA" id="ARBA00079807"/>
    </source>
</evidence>